<feature type="glycosylation site" description="N-linked (GlcNAc...) asparagine" evidence="12">
    <location>
        <position position="92"/>
    </location>
</feature>
<evidence type="ECO:0000256" key="12">
    <source>
        <dbReference type="PIRSR" id="PIRSR605027-6"/>
    </source>
</evidence>
<evidence type="ECO:0000256" key="7">
    <source>
        <dbReference type="ARBA" id="ARBA00022989"/>
    </source>
</evidence>
<name>A0A423SLW9_PENVA</name>
<dbReference type="OrthoDB" id="675023at2759"/>
<dbReference type="GO" id="GO:0000139">
    <property type="term" value="C:Golgi membrane"/>
    <property type="evidence" value="ECO:0007669"/>
    <property type="project" value="UniProtKB-SubCell"/>
</dbReference>
<comment type="similarity">
    <text evidence="2 13">Belongs to the glycosyltransferase 43 family.</text>
</comment>
<evidence type="ECO:0000313" key="14">
    <source>
        <dbReference type="EMBL" id="ROT65226.1"/>
    </source>
</evidence>
<evidence type="ECO:0000256" key="5">
    <source>
        <dbReference type="ARBA" id="ARBA00022692"/>
    </source>
</evidence>
<dbReference type="InterPro" id="IPR005027">
    <property type="entry name" value="Glyco_trans_43"/>
</dbReference>
<organism evidence="14 15">
    <name type="scientific">Penaeus vannamei</name>
    <name type="common">Whiteleg shrimp</name>
    <name type="synonym">Litopenaeus vannamei</name>
    <dbReference type="NCBI Taxonomy" id="6689"/>
    <lineage>
        <taxon>Eukaryota</taxon>
        <taxon>Metazoa</taxon>
        <taxon>Ecdysozoa</taxon>
        <taxon>Arthropoda</taxon>
        <taxon>Crustacea</taxon>
        <taxon>Multicrustacea</taxon>
        <taxon>Malacostraca</taxon>
        <taxon>Eumalacostraca</taxon>
        <taxon>Eucarida</taxon>
        <taxon>Decapoda</taxon>
        <taxon>Dendrobranchiata</taxon>
        <taxon>Penaeoidea</taxon>
        <taxon>Penaeidae</taxon>
        <taxon>Penaeus</taxon>
    </lineage>
</organism>
<dbReference type="GO" id="GO:0046872">
    <property type="term" value="F:metal ion binding"/>
    <property type="evidence" value="ECO:0007669"/>
    <property type="project" value="UniProtKB-KW"/>
</dbReference>
<dbReference type="Proteomes" id="UP000283509">
    <property type="component" value="Unassembled WGS sequence"/>
</dbReference>
<comment type="pathway">
    <text evidence="13">Protein modification; protein glycosylation.</text>
</comment>
<dbReference type="AlphaFoldDB" id="A0A423SLW9"/>
<dbReference type="GO" id="GO:0015018">
    <property type="term" value="F:galactosylgalactosylxylosylprotein 3-beta-glucuronosyltransferase activity"/>
    <property type="evidence" value="ECO:0007669"/>
    <property type="project" value="UniProtKB-UniRule"/>
</dbReference>
<evidence type="ECO:0000313" key="15">
    <source>
        <dbReference type="Proteomes" id="UP000283509"/>
    </source>
</evidence>
<accession>A0A423SLW9</accession>
<feature type="active site" description="Proton donor/acceptor" evidence="11">
    <location>
        <position position="72"/>
    </location>
</feature>
<dbReference type="PANTHER" id="PTHR10896:SF50">
    <property type="entry name" value="GALACTOSYLGALACTOSYLXYLOSYLPROTEIN 3-BETA-GLUCURONOSYLTRANSFERASE P"/>
    <property type="match status" value="1"/>
</dbReference>
<keyword evidence="13" id="KW-0333">Golgi apparatus</keyword>
<evidence type="ECO:0000256" key="4">
    <source>
        <dbReference type="ARBA" id="ARBA00022679"/>
    </source>
</evidence>
<comment type="caution">
    <text evidence="14">The sequence shown here is derived from an EMBL/GenBank/DDBJ whole genome shotgun (WGS) entry which is preliminary data.</text>
</comment>
<dbReference type="UniPathway" id="UPA00378"/>
<feature type="non-terminal residue" evidence="14">
    <location>
        <position position="1"/>
    </location>
</feature>
<gene>
    <name evidence="14" type="ORF">C7M84_016826</name>
</gene>
<evidence type="ECO:0000256" key="10">
    <source>
        <dbReference type="ARBA" id="ARBA00047979"/>
    </source>
</evidence>
<keyword evidence="8" id="KW-0472">Membrane</keyword>
<evidence type="ECO:0000256" key="6">
    <source>
        <dbReference type="ARBA" id="ARBA00022968"/>
    </source>
</evidence>
<reference evidence="14 15" key="2">
    <citation type="submission" date="2019-01" db="EMBL/GenBank/DDBJ databases">
        <title>The decoding of complex shrimp genome reveals the adaptation for benthos swimmer, frequently molting mechanism and breeding impact on genome.</title>
        <authorList>
            <person name="Sun Y."/>
            <person name="Gao Y."/>
            <person name="Yu Y."/>
        </authorList>
    </citation>
    <scope>NUCLEOTIDE SEQUENCE [LARGE SCALE GENOMIC DNA]</scope>
    <source>
        <tissue evidence="14">Muscle</tissue>
    </source>
</reference>
<keyword evidence="4 13" id="KW-0808">Transferase</keyword>
<keyword evidence="15" id="KW-1185">Reference proteome</keyword>
<dbReference type="Pfam" id="PF03360">
    <property type="entry name" value="Glyco_transf_43"/>
    <property type="match status" value="1"/>
</dbReference>
<dbReference type="SUPFAM" id="SSF53448">
    <property type="entry name" value="Nucleotide-diphospho-sugar transferases"/>
    <property type="match status" value="1"/>
</dbReference>
<evidence type="ECO:0000256" key="2">
    <source>
        <dbReference type="ARBA" id="ARBA00007706"/>
    </source>
</evidence>
<keyword evidence="5" id="KW-0812">Transmembrane</keyword>
<evidence type="ECO:0000256" key="9">
    <source>
        <dbReference type="ARBA" id="ARBA00023180"/>
    </source>
</evidence>
<dbReference type="InterPro" id="IPR029044">
    <property type="entry name" value="Nucleotide-diphossugar_trans"/>
</dbReference>
<sequence length="95" mass="10690">SFNEGRVDVPVGLCTRLQLSTPVVKGGRFAGWYDGWVIDRKFPVDMAAFAFSVELLQKRPRANMAWSYDYQEESILASLGVAPEDIEFKAQNCTQ</sequence>
<dbReference type="EMBL" id="QCYY01003118">
    <property type="protein sequence ID" value="ROT65226.1"/>
    <property type="molecule type" value="Genomic_DNA"/>
</dbReference>
<dbReference type="Gene3D" id="3.90.550.10">
    <property type="entry name" value="Spore Coat Polysaccharide Biosynthesis Protein SpsA, Chain A"/>
    <property type="match status" value="1"/>
</dbReference>
<evidence type="ECO:0000256" key="11">
    <source>
        <dbReference type="PIRSR" id="PIRSR605027-1"/>
    </source>
</evidence>
<proteinExistence type="inferred from homology"/>
<comment type="catalytic activity">
    <reaction evidence="10 13">
        <text>3-O-(beta-D-galactosyl-(1-&gt;3)-beta-D-galactosyl-(1-&gt;4)-beta-D-xylosyl)-L-seryl-[protein] + UDP-alpha-D-glucuronate = 3-O-(beta-D-GlcA-(1-&gt;3)-beta-D-Gal-(1-&gt;3)-beta-D-Gal-(1-&gt;4)-beta-D-Xyl)-L-seryl-[protein] + UDP + H(+)</text>
        <dbReference type="Rhea" id="RHEA:24168"/>
        <dbReference type="Rhea" id="RHEA-COMP:12571"/>
        <dbReference type="Rhea" id="RHEA-COMP:12573"/>
        <dbReference type="ChEBI" id="CHEBI:15378"/>
        <dbReference type="ChEBI" id="CHEBI:58052"/>
        <dbReference type="ChEBI" id="CHEBI:58223"/>
        <dbReference type="ChEBI" id="CHEBI:132090"/>
        <dbReference type="ChEBI" id="CHEBI:132093"/>
        <dbReference type="EC" id="2.4.1.135"/>
    </reaction>
</comment>
<dbReference type="GO" id="GO:0005975">
    <property type="term" value="P:carbohydrate metabolic process"/>
    <property type="evidence" value="ECO:0007669"/>
    <property type="project" value="TreeGrafter"/>
</dbReference>
<keyword evidence="6 13" id="KW-0735">Signal-anchor</keyword>
<keyword evidence="9 12" id="KW-0325">Glycoprotein</keyword>
<dbReference type="GO" id="GO:0050650">
    <property type="term" value="P:chondroitin sulfate proteoglycan biosynthetic process"/>
    <property type="evidence" value="ECO:0007669"/>
    <property type="project" value="TreeGrafter"/>
</dbReference>
<keyword evidence="13" id="KW-0464">Manganese</keyword>
<keyword evidence="13" id="KW-0479">Metal-binding</keyword>
<evidence type="ECO:0000256" key="3">
    <source>
        <dbReference type="ARBA" id="ARBA00012641"/>
    </source>
</evidence>
<evidence type="ECO:0000256" key="8">
    <source>
        <dbReference type="ARBA" id="ARBA00023136"/>
    </source>
</evidence>
<dbReference type="EC" id="2.4.1.135" evidence="3 13"/>
<protein>
    <recommendedName>
        <fullName evidence="3 13">Galactosylgalactosylxylosylprotein 3-beta-glucuronosyltransferase</fullName>
        <ecNumber evidence="3 13">2.4.1.135</ecNumber>
    </recommendedName>
</protein>
<comment type="subcellular location">
    <subcellularLocation>
        <location evidence="13">Golgi apparatus membrane</location>
        <topology evidence="13">Single-pass type II membrane protein</topology>
    </subcellularLocation>
    <subcellularLocation>
        <location evidence="1">Membrane</location>
        <topology evidence="1">Single-pass type II membrane protein</topology>
    </subcellularLocation>
</comment>
<keyword evidence="7" id="KW-1133">Transmembrane helix</keyword>
<dbReference type="PANTHER" id="PTHR10896">
    <property type="entry name" value="GALACTOSYLGALACTOSYLXYLOSYLPROTEIN 3-BETA-GLUCURONOSYLTRANSFERASE BETA-1,3-GLUCURONYLTRANSFERASE"/>
    <property type="match status" value="1"/>
</dbReference>
<reference evidence="14 15" key="1">
    <citation type="submission" date="2018-04" db="EMBL/GenBank/DDBJ databases">
        <authorList>
            <person name="Zhang X."/>
            <person name="Yuan J."/>
            <person name="Li F."/>
            <person name="Xiang J."/>
        </authorList>
    </citation>
    <scope>NUCLEOTIDE SEQUENCE [LARGE SCALE GENOMIC DNA]</scope>
    <source>
        <tissue evidence="14">Muscle</tissue>
    </source>
</reference>
<evidence type="ECO:0000256" key="1">
    <source>
        <dbReference type="ARBA" id="ARBA00004606"/>
    </source>
</evidence>
<evidence type="ECO:0000256" key="13">
    <source>
        <dbReference type="RuleBase" id="RU363127"/>
    </source>
</evidence>
<comment type="cofactor">
    <cofactor evidence="13">
        <name>Mn(2+)</name>
        <dbReference type="ChEBI" id="CHEBI:29035"/>
    </cofactor>
</comment>